<dbReference type="InterPro" id="IPR011009">
    <property type="entry name" value="Kinase-like_dom_sf"/>
</dbReference>
<organism evidence="8 9">
    <name type="scientific">Monoraphidium neglectum</name>
    <dbReference type="NCBI Taxonomy" id="145388"/>
    <lineage>
        <taxon>Eukaryota</taxon>
        <taxon>Viridiplantae</taxon>
        <taxon>Chlorophyta</taxon>
        <taxon>core chlorophytes</taxon>
        <taxon>Chlorophyceae</taxon>
        <taxon>CS clade</taxon>
        <taxon>Sphaeropleales</taxon>
        <taxon>Selenastraceae</taxon>
        <taxon>Monoraphidium</taxon>
    </lineage>
</organism>
<dbReference type="PANTHER" id="PTHR24346:SF30">
    <property type="entry name" value="MATERNAL EMBRYONIC LEUCINE ZIPPER KINASE"/>
    <property type="match status" value="1"/>
</dbReference>
<accession>A0A0D2M4I4</accession>
<feature type="compositionally biased region" description="Low complexity" evidence="6">
    <location>
        <begin position="84"/>
        <end position="105"/>
    </location>
</feature>
<dbReference type="GO" id="GO:0035556">
    <property type="term" value="P:intracellular signal transduction"/>
    <property type="evidence" value="ECO:0007669"/>
    <property type="project" value="TreeGrafter"/>
</dbReference>
<keyword evidence="9" id="KW-1185">Reference proteome</keyword>
<feature type="compositionally biased region" description="Low complexity" evidence="6">
    <location>
        <begin position="16"/>
        <end position="26"/>
    </location>
</feature>
<evidence type="ECO:0000256" key="5">
    <source>
        <dbReference type="PROSITE-ProRule" id="PRU10141"/>
    </source>
</evidence>
<dbReference type="InterPro" id="IPR000719">
    <property type="entry name" value="Prot_kinase_dom"/>
</dbReference>
<evidence type="ECO:0000259" key="7">
    <source>
        <dbReference type="PROSITE" id="PS50011"/>
    </source>
</evidence>
<dbReference type="Gene3D" id="1.10.510.10">
    <property type="entry name" value="Transferase(Phosphotransferase) domain 1"/>
    <property type="match status" value="1"/>
</dbReference>
<dbReference type="GO" id="GO:0005737">
    <property type="term" value="C:cytoplasm"/>
    <property type="evidence" value="ECO:0007669"/>
    <property type="project" value="TreeGrafter"/>
</dbReference>
<dbReference type="KEGG" id="mng:MNEG_11801"/>
<feature type="compositionally biased region" description="Gly residues" evidence="6">
    <location>
        <begin position="106"/>
        <end position="131"/>
    </location>
</feature>
<dbReference type="CDD" id="cd14008">
    <property type="entry name" value="STKc_LKB1_CaMKK"/>
    <property type="match status" value="1"/>
</dbReference>
<evidence type="ECO:0000256" key="3">
    <source>
        <dbReference type="ARBA" id="ARBA00022777"/>
    </source>
</evidence>
<sequence length="608" mass="62867">MQSQTVLVVPSSKETPGAGPADGARPARTKRPVQRGASGLRASLAGDTATTESTVTTCTGACSSANASPRRRSPSSNLDDVLTAGLSSAGGAPAAAPRAGSPSMTGGCGGGNGTDGGGTGASNGGGGGGGILHASGSVVSGDQESVLGWRRRATGSFSMDGTSDAGTTSTAAAGARAALDSRRNMTLQQLQRAIKSIMLTDGEMYAKLQAGLQGIGSLARETTRLTVNRDLTGATCINQYVVVKTLGRGSYGKVKLCLNTVDGQLYAIKRPKAALRKGSRRSLSETTAGGGSGGLLSRSASCSGAPGGGGGGSGGGGLIGEQAAAVDEVSREIAILKKMDHPNVVKLLEVIDPPGSQYMMLVMEYLEKGPVLVTRDQAGFECLPEEVAADYFRQALKGLEYLHYHRVVHGDIKPENLLVSANGELKISDFGCSRIADGRTAQQRLSGTPAFTAPELVGGAGGAGGADPFAADVWAMGACLYCFIYGQLPFQGGSVLDIFKAITTEPLELPRDVLISGDLRHLLHRLFDKDPATRITVPEIMAHPWVTDGGQLHLSRPEGVEGGAYGAIEVTDQERRGAIDRASLVSMIRARLKEKTFRSNEYLFKQVS</sequence>
<dbReference type="RefSeq" id="XP_013895181.1">
    <property type="nucleotide sequence ID" value="XM_014039727.1"/>
</dbReference>
<dbReference type="PANTHER" id="PTHR24346">
    <property type="entry name" value="MAP/MICROTUBULE AFFINITY-REGULATING KINASE"/>
    <property type="match status" value="1"/>
</dbReference>
<keyword evidence="1 8" id="KW-0808">Transferase</keyword>
<evidence type="ECO:0000256" key="4">
    <source>
        <dbReference type="ARBA" id="ARBA00022840"/>
    </source>
</evidence>
<dbReference type="PROSITE" id="PS50011">
    <property type="entry name" value="PROTEIN_KINASE_DOM"/>
    <property type="match status" value="1"/>
</dbReference>
<dbReference type="Proteomes" id="UP000054498">
    <property type="component" value="Unassembled WGS sequence"/>
</dbReference>
<dbReference type="SUPFAM" id="SSF56112">
    <property type="entry name" value="Protein kinase-like (PK-like)"/>
    <property type="match status" value="1"/>
</dbReference>
<feature type="binding site" evidence="5">
    <location>
        <position position="269"/>
    </location>
    <ligand>
        <name>ATP</name>
        <dbReference type="ChEBI" id="CHEBI:30616"/>
    </ligand>
</feature>
<dbReference type="SMART" id="SM00220">
    <property type="entry name" value="S_TKc"/>
    <property type="match status" value="1"/>
</dbReference>
<reference evidence="8 9" key="1">
    <citation type="journal article" date="2013" name="BMC Genomics">
        <title>Reconstruction of the lipid metabolism for the microalga Monoraphidium neglectum from its genome sequence reveals characteristics suitable for biofuel production.</title>
        <authorList>
            <person name="Bogen C."/>
            <person name="Al-Dilaimi A."/>
            <person name="Albersmeier A."/>
            <person name="Wichmann J."/>
            <person name="Grundmann M."/>
            <person name="Rupp O."/>
            <person name="Lauersen K.J."/>
            <person name="Blifernez-Klassen O."/>
            <person name="Kalinowski J."/>
            <person name="Goesmann A."/>
            <person name="Mussgnug J.H."/>
            <person name="Kruse O."/>
        </authorList>
    </citation>
    <scope>NUCLEOTIDE SEQUENCE [LARGE SCALE GENOMIC DNA]</scope>
    <source>
        <strain evidence="8 9">SAG 48.87</strain>
    </source>
</reference>
<feature type="compositionally biased region" description="Low complexity" evidence="6">
    <location>
        <begin position="48"/>
        <end position="68"/>
    </location>
</feature>
<dbReference type="GeneID" id="25729100"/>
<keyword evidence="2 5" id="KW-0547">Nucleotide-binding</keyword>
<dbReference type="Gene3D" id="3.30.200.20">
    <property type="entry name" value="Phosphorylase Kinase, domain 1"/>
    <property type="match status" value="1"/>
</dbReference>
<evidence type="ECO:0000256" key="6">
    <source>
        <dbReference type="SAM" id="MobiDB-lite"/>
    </source>
</evidence>
<dbReference type="OrthoDB" id="68483at2759"/>
<feature type="region of interest" description="Disordered" evidence="6">
    <location>
        <begin position="1"/>
        <end position="136"/>
    </location>
</feature>
<feature type="domain" description="Protein kinase" evidence="7">
    <location>
        <begin position="240"/>
        <end position="546"/>
    </location>
</feature>
<dbReference type="GO" id="GO:0004683">
    <property type="term" value="F:calcium/calmodulin-dependent protein kinase activity"/>
    <property type="evidence" value="ECO:0007669"/>
    <property type="project" value="UniProtKB-EC"/>
</dbReference>
<evidence type="ECO:0000256" key="1">
    <source>
        <dbReference type="ARBA" id="ARBA00022679"/>
    </source>
</evidence>
<evidence type="ECO:0000256" key="2">
    <source>
        <dbReference type="ARBA" id="ARBA00022741"/>
    </source>
</evidence>
<proteinExistence type="predicted"/>
<evidence type="ECO:0000313" key="8">
    <source>
        <dbReference type="EMBL" id="KIY96161.1"/>
    </source>
</evidence>
<feature type="compositionally biased region" description="Low complexity" evidence="6">
    <location>
        <begin position="160"/>
        <end position="176"/>
    </location>
</feature>
<dbReference type="GO" id="GO:0005524">
    <property type="term" value="F:ATP binding"/>
    <property type="evidence" value="ECO:0007669"/>
    <property type="project" value="UniProtKB-UniRule"/>
</dbReference>
<dbReference type="Pfam" id="PF00069">
    <property type="entry name" value="Pkinase"/>
    <property type="match status" value="1"/>
</dbReference>
<protein>
    <submittedName>
        <fullName evidence="8">Calcium/calmodulin-dependent protein kinase</fullName>
        <ecNumber evidence="8">2.7.11.17</ecNumber>
    </submittedName>
</protein>
<dbReference type="PROSITE" id="PS00108">
    <property type="entry name" value="PROTEIN_KINASE_ST"/>
    <property type="match status" value="1"/>
</dbReference>
<dbReference type="PROSITE" id="PS00107">
    <property type="entry name" value="PROTEIN_KINASE_ATP"/>
    <property type="match status" value="1"/>
</dbReference>
<keyword evidence="4 5" id="KW-0067">ATP-binding</keyword>
<dbReference type="AlphaFoldDB" id="A0A0D2M4I4"/>
<evidence type="ECO:0000313" key="9">
    <source>
        <dbReference type="Proteomes" id="UP000054498"/>
    </source>
</evidence>
<gene>
    <name evidence="8" type="ORF">MNEG_11801</name>
</gene>
<dbReference type="EC" id="2.7.11.17" evidence="8"/>
<dbReference type="STRING" id="145388.A0A0D2M4I4"/>
<dbReference type="InterPro" id="IPR017441">
    <property type="entry name" value="Protein_kinase_ATP_BS"/>
</dbReference>
<dbReference type="InterPro" id="IPR008271">
    <property type="entry name" value="Ser/Thr_kinase_AS"/>
</dbReference>
<feature type="region of interest" description="Disordered" evidence="6">
    <location>
        <begin position="155"/>
        <end position="176"/>
    </location>
</feature>
<dbReference type="EMBL" id="KK103132">
    <property type="protein sequence ID" value="KIY96161.1"/>
    <property type="molecule type" value="Genomic_DNA"/>
</dbReference>
<keyword evidence="3 8" id="KW-0418">Kinase</keyword>
<name>A0A0D2M4I4_9CHLO</name>